<feature type="chain" id="PRO_5040996161" evidence="1">
    <location>
        <begin position="22"/>
        <end position="101"/>
    </location>
</feature>
<reference evidence="2" key="1">
    <citation type="submission" date="2022-06" db="EMBL/GenBank/DDBJ databases">
        <title>Solitalea sp. MAHUQ-68 isolated from rhizospheric soil.</title>
        <authorList>
            <person name="Huq M.A."/>
        </authorList>
    </citation>
    <scope>NUCLEOTIDE SEQUENCE</scope>
    <source>
        <strain evidence="2">MAHUQ-68</strain>
    </source>
</reference>
<dbReference type="AlphaFoldDB" id="A0A9X2F0F0"/>
<dbReference type="RefSeq" id="WP_252586185.1">
    <property type="nucleotide sequence ID" value="NZ_JAMWYS010000013.1"/>
</dbReference>
<evidence type="ECO:0000313" key="2">
    <source>
        <dbReference type="EMBL" id="MCO4291951.1"/>
    </source>
</evidence>
<dbReference type="Proteomes" id="UP001155182">
    <property type="component" value="Unassembled WGS sequence"/>
</dbReference>
<organism evidence="2 3">
    <name type="scientific">Solitalea agri</name>
    <dbReference type="NCBI Taxonomy" id="2953739"/>
    <lineage>
        <taxon>Bacteria</taxon>
        <taxon>Pseudomonadati</taxon>
        <taxon>Bacteroidota</taxon>
        <taxon>Sphingobacteriia</taxon>
        <taxon>Sphingobacteriales</taxon>
        <taxon>Sphingobacteriaceae</taxon>
        <taxon>Solitalea</taxon>
    </lineage>
</organism>
<evidence type="ECO:0000313" key="3">
    <source>
        <dbReference type="Proteomes" id="UP001155182"/>
    </source>
</evidence>
<comment type="caution">
    <text evidence="2">The sequence shown here is derived from an EMBL/GenBank/DDBJ whole genome shotgun (WGS) entry which is preliminary data.</text>
</comment>
<evidence type="ECO:0000256" key="1">
    <source>
        <dbReference type="SAM" id="SignalP"/>
    </source>
</evidence>
<accession>A0A9X2F0F0</accession>
<keyword evidence="3" id="KW-1185">Reference proteome</keyword>
<protein>
    <submittedName>
        <fullName evidence="2">Uncharacterized protein</fullName>
    </submittedName>
</protein>
<proteinExistence type="predicted"/>
<feature type="signal peptide" evidence="1">
    <location>
        <begin position="1"/>
        <end position="21"/>
    </location>
</feature>
<sequence length="101" mass="11163">MKTKTFLLGIVAVMAAWGVNAQNNPSVMVSKGYYSIDDHYKKLNEPSLITFNTQAQTAEKGFYAVENNAIQVNKTAIKPISKNSTVQKGYYSIGNNVDKLK</sequence>
<keyword evidence="1" id="KW-0732">Signal</keyword>
<dbReference type="EMBL" id="JAMWYS010000013">
    <property type="protein sequence ID" value="MCO4291951.1"/>
    <property type="molecule type" value="Genomic_DNA"/>
</dbReference>
<name>A0A9X2F0F0_9SPHI</name>
<gene>
    <name evidence="2" type="ORF">NF867_03635</name>
</gene>